<evidence type="ECO:0000256" key="1">
    <source>
        <dbReference type="SAM" id="MobiDB-lite"/>
    </source>
</evidence>
<sequence length="116" mass="12292">MTATNAGCEELGDDASRFFQYCSRCVETSFRRANPAAVSAVAASSASAARASLRTSSAEGIRSFSAAPSRGPSAPPARSSSTTKRRAYGYRSFSNYRLRLLNACAEADLKTPPTIQ</sequence>
<accession>A0A0K1PZ01</accession>
<evidence type="ECO:0000313" key="2">
    <source>
        <dbReference type="EMBL" id="AKU98743.1"/>
    </source>
</evidence>
<feature type="compositionally biased region" description="Low complexity" evidence="1">
    <location>
        <begin position="62"/>
        <end position="81"/>
    </location>
</feature>
<organism evidence="2 3">
    <name type="scientific">Labilithrix luteola</name>
    <dbReference type="NCBI Taxonomy" id="1391654"/>
    <lineage>
        <taxon>Bacteria</taxon>
        <taxon>Pseudomonadati</taxon>
        <taxon>Myxococcota</taxon>
        <taxon>Polyangia</taxon>
        <taxon>Polyangiales</taxon>
        <taxon>Labilitrichaceae</taxon>
        <taxon>Labilithrix</taxon>
    </lineage>
</organism>
<name>A0A0K1PZ01_9BACT</name>
<protein>
    <submittedName>
        <fullName evidence="2">Uncharacterized protein</fullName>
    </submittedName>
</protein>
<dbReference type="EMBL" id="CP012333">
    <property type="protein sequence ID" value="AKU98743.1"/>
    <property type="molecule type" value="Genomic_DNA"/>
</dbReference>
<dbReference type="STRING" id="1391654.AKJ09_05407"/>
<keyword evidence="3" id="KW-1185">Reference proteome</keyword>
<reference evidence="2 3" key="1">
    <citation type="submission" date="2015-08" db="EMBL/GenBank/DDBJ databases">
        <authorList>
            <person name="Babu N.S."/>
            <person name="Beckwith C.J."/>
            <person name="Beseler K.G."/>
            <person name="Brison A."/>
            <person name="Carone J.V."/>
            <person name="Caskin T.P."/>
            <person name="Diamond M."/>
            <person name="Durham M.E."/>
            <person name="Foxe J.M."/>
            <person name="Go M."/>
            <person name="Henderson B.A."/>
            <person name="Jones I.B."/>
            <person name="McGettigan J.A."/>
            <person name="Micheletti S.J."/>
            <person name="Nasrallah M.E."/>
            <person name="Ortiz D."/>
            <person name="Piller C.R."/>
            <person name="Privatt S.R."/>
            <person name="Schneider S.L."/>
            <person name="Sharp S."/>
            <person name="Smith T.C."/>
            <person name="Stanton J.D."/>
            <person name="Ullery H.E."/>
            <person name="Wilson R.J."/>
            <person name="Serrano M.G."/>
            <person name="Buck G."/>
            <person name="Lee V."/>
            <person name="Wang Y."/>
            <person name="Carvalho R."/>
            <person name="Voegtly L."/>
            <person name="Shi R."/>
            <person name="Duckworth R."/>
            <person name="Johnson A."/>
            <person name="Loviza R."/>
            <person name="Walstead R."/>
            <person name="Shah Z."/>
            <person name="Kiflezghi M."/>
            <person name="Wade K."/>
            <person name="Ball S.L."/>
            <person name="Bradley K.W."/>
            <person name="Asai D.J."/>
            <person name="Bowman C.A."/>
            <person name="Russell D.A."/>
            <person name="Pope W.H."/>
            <person name="Jacobs-Sera D."/>
            <person name="Hendrix R.W."/>
            <person name="Hatfull G.F."/>
        </authorList>
    </citation>
    <scope>NUCLEOTIDE SEQUENCE [LARGE SCALE GENOMIC DNA]</scope>
    <source>
        <strain evidence="2 3">DSM 27648</strain>
    </source>
</reference>
<dbReference type="AlphaFoldDB" id="A0A0K1PZ01"/>
<proteinExistence type="predicted"/>
<feature type="region of interest" description="Disordered" evidence="1">
    <location>
        <begin position="62"/>
        <end position="86"/>
    </location>
</feature>
<evidence type="ECO:0000313" key="3">
    <source>
        <dbReference type="Proteomes" id="UP000064967"/>
    </source>
</evidence>
<dbReference type="Proteomes" id="UP000064967">
    <property type="component" value="Chromosome"/>
</dbReference>
<dbReference type="KEGG" id="llu:AKJ09_05407"/>
<gene>
    <name evidence="2" type="ORF">AKJ09_05407</name>
</gene>